<protein>
    <recommendedName>
        <fullName evidence="8">Cytochrome b561 and DOMON domain-containing protein</fullName>
    </recommendedName>
</protein>
<feature type="domain" description="Cytochrome b561" evidence="13">
    <location>
        <begin position="170"/>
        <end position="399"/>
    </location>
</feature>
<dbReference type="EnsemblPlants" id="TraesCS5A02G278800.1">
    <property type="protein sequence ID" value="TraesCS5A02G278800.1"/>
    <property type="gene ID" value="TraesCS5A02G278800"/>
</dbReference>
<keyword evidence="2 8" id="KW-0813">Transport</keyword>
<dbReference type="Proteomes" id="UP000019116">
    <property type="component" value="Chromosome 5A"/>
</dbReference>
<dbReference type="PROSITE" id="PS50939">
    <property type="entry name" value="CYTOCHROME_B561"/>
    <property type="match status" value="1"/>
</dbReference>
<evidence type="ECO:0000259" key="13">
    <source>
        <dbReference type="PROSITE" id="PS50939"/>
    </source>
</evidence>
<dbReference type="Gramene" id="TraesCS5A02G278800.1">
    <property type="protein sequence ID" value="TraesCS5A02G278800.1"/>
    <property type="gene ID" value="TraesCS5A02G278800"/>
</dbReference>
<dbReference type="CDD" id="cd09629">
    <property type="entry name" value="DOMON_CIL1_like"/>
    <property type="match status" value="1"/>
</dbReference>
<dbReference type="PIRSF" id="PIRSF037471">
    <property type="entry name" value="UCP037471"/>
    <property type="match status" value="1"/>
</dbReference>
<keyword evidence="9" id="KW-0479">Metal-binding</keyword>
<dbReference type="SMR" id="A0A3B6KLJ1"/>
<feature type="signal peptide" evidence="11">
    <location>
        <begin position="1"/>
        <end position="18"/>
    </location>
</feature>
<dbReference type="Gene3D" id="1.20.120.1770">
    <property type="match status" value="1"/>
</dbReference>
<proteinExistence type="predicted"/>
<feature type="transmembrane region" description="Helical" evidence="10">
    <location>
        <begin position="347"/>
        <end position="368"/>
    </location>
</feature>
<feature type="binding site" description="axial binding residue" evidence="9">
    <location>
        <position position="209"/>
    </location>
    <ligand>
        <name>heme b</name>
        <dbReference type="ChEBI" id="CHEBI:60344"/>
        <label>1</label>
    </ligand>
    <ligandPart>
        <name>Fe</name>
        <dbReference type="ChEBI" id="CHEBI:18248"/>
    </ligandPart>
</feature>
<dbReference type="Pfam" id="PF04526">
    <property type="entry name" value="DUF568"/>
    <property type="match status" value="1"/>
</dbReference>
<dbReference type="InterPro" id="IPR017214">
    <property type="entry name" value="UCP037471"/>
</dbReference>
<dbReference type="SMART" id="SM00665">
    <property type="entry name" value="B561"/>
    <property type="match status" value="1"/>
</dbReference>
<dbReference type="GO" id="GO:0016020">
    <property type="term" value="C:membrane"/>
    <property type="evidence" value="ECO:0007669"/>
    <property type="project" value="UniProtKB-SubCell"/>
</dbReference>
<evidence type="ECO:0000256" key="5">
    <source>
        <dbReference type="ARBA" id="ARBA00022982"/>
    </source>
</evidence>
<name>A0A3B6KLJ1_WHEAT</name>
<evidence type="ECO:0000259" key="12">
    <source>
        <dbReference type="PROSITE" id="PS50836"/>
    </source>
</evidence>
<keyword evidence="3 10" id="KW-0812">Transmembrane</keyword>
<dbReference type="InterPro" id="IPR006593">
    <property type="entry name" value="Cyt_b561/ferric_Rdtase_TM"/>
</dbReference>
<evidence type="ECO:0000256" key="4">
    <source>
        <dbReference type="ARBA" id="ARBA00022729"/>
    </source>
</evidence>
<evidence type="ECO:0000256" key="7">
    <source>
        <dbReference type="ARBA" id="ARBA00023136"/>
    </source>
</evidence>
<evidence type="ECO:0000313" key="15">
    <source>
        <dbReference type="Proteomes" id="UP000019116"/>
    </source>
</evidence>
<keyword evidence="7 8" id="KW-0472">Membrane</keyword>
<keyword evidence="5 8" id="KW-0249">Electron transport</keyword>
<sequence length="415" mass="43262">MAMLVLALLPLLAASASAAGGCAADASLSSPNGNAYAACSDLPRLGATVHWTYDRAAGSLSVAFVAAPAAPGGWVAWGLNPYGEGMAGAQALLAAPSSSSGAWAVRTYNISGYALGAPGPIAFPATGLAAEMGTDGRVRVSGTLSVGQGASVLNQVWQVGSAVSVDGVPAPHAMGGDNLAAKAKLDLVRQTSTSSDSGGSGLARERNIHGVLNAVSWGLLLPMGAIFARYLKTFRSADPAWFYLHVTCQIIGYAVGVAGWATGINLGNASNGVTYGLHRSIGIAVFALATLQVIIYLTNTSQIQIELDRTDAKFRSNLNGVQAFALFLRPRKDHKCRVYWNVYHHSVGYAVIILGILNIFKGMAILGVEQRWRTAYVAAVWVLGAVAVTLEAVTWSVVIRRREAEQHGKTFHGAA</sequence>
<feature type="transmembrane region" description="Helical" evidence="10">
    <location>
        <begin position="281"/>
        <end position="299"/>
    </location>
</feature>
<feature type="transmembrane region" description="Helical" evidence="10">
    <location>
        <begin position="210"/>
        <end position="228"/>
    </location>
</feature>
<keyword evidence="15" id="KW-1185">Reference proteome</keyword>
<feature type="domain" description="DOMON" evidence="12">
    <location>
        <begin position="45"/>
        <end position="160"/>
    </location>
</feature>
<organism evidence="14">
    <name type="scientific">Triticum aestivum</name>
    <name type="common">Wheat</name>
    <dbReference type="NCBI Taxonomy" id="4565"/>
    <lineage>
        <taxon>Eukaryota</taxon>
        <taxon>Viridiplantae</taxon>
        <taxon>Streptophyta</taxon>
        <taxon>Embryophyta</taxon>
        <taxon>Tracheophyta</taxon>
        <taxon>Spermatophyta</taxon>
        <taxon>Magnoliopsida</taxon>
        <taxon>Liliopsida</taxon>
        <taxon>Poales</taxon>
        <taxon>Poaceae</taxon>
        <taxon>BOP clade</taxon>
        <taxon>Pooideae</taxon>
        <taxon>Triticodae</taxon>
        <taxon>Triticeae</taxon>
        <taxon>Triticinae</taxon>
        <taxon>Triticum</taxon>
    </lineage>
</organism>
<dbReference type="OrthoDB" id="2419613at2759"/>
<evidence type="ECO:0000256" key="8">
    <source>
        <dbReference type="PIRNR" id="PIRNR037471"/>
    </source>
</evidence>
<feature type="binding site" description="axial binding residue" evidence="9">
    <location>
        <position position="344"/>
    </location>
    <ligand>
        <name>heme b</name>
        <dbReference type="ChEBI" id="CHEBI:60344"/>
        <label>1</label>
    </ligand>
    <ligandPart>
        <name>Fe</name>
        <dbReference type="ChEBI" id="CHEBI:18248"/>
    </ligandPart>
</feature>
<feature type="binding site" description="axial binding residue" evidence="9">
    <location>
        <position position="278"/>
    </location>
    <ligand>
        <name>heme b</name>
        <dbReference type="ChEBI" id="CHEBI:60344"/>
        <label>1</label>
    </ligand>
    <ligandPart>
        <name>Fe</name>
        <dbReference type="ChEBI" id="CHEBI:18248"/>
    </ligandPart>
</feature>
<evidence type="ECO:0000256" key="10">
    <source>
        <dbReference type="SAM" id="Phobius"/>
    </source>
</evidence>
<dbReference type="InterPro" id="IPR045265">
    <property type="entry name" value="AIR12_DOMON"/>
</dbReference>
<evidence type="ECO:0000256" key="9">
    <source>
        <dbReference type="PIRSR" id="PIRSR037471-1"/>
    </source>
</evidence>
<accession>A0A3B6KLJ1</accession>
<comment type="cofactor">
    <cofactor evidence="8">
        <name>heme b</name>
        <dbReference type="ChEBI" id="CHEBI:60344"/>
    </cofactor>
    <text evidence="8">Binds 2 heme b groups non-covalently.</text>
</comment>
<dbReference type="PANTHER" id="PTHR23130">
    <property type="entry name" value="CYTOCHROME B561 AND DOMON DOMAIN-CONTAINING PROTEIN"/>
    <property type="match status" value="1"/>
</dbReference>
<reference evidence="14" key="2">
    <citation type="submission" date="2018-10" db="UniProtKB">
        <authorList>
            <consortium name="EnsemblPlants"/>
        </authorList>
    </citation>
    <scope>IDENTIFICATION</scope>
</reference>
<evidence type="ECO:0000256" key="2">
    <source>
        <dbReference type="ARBA" id="ARBA00022448"/>
    </source>
</evidence>
<evidence type="ECO:0000256" key="6">
    <source>
        <dbReference type="ARBA" id="ARBA00022989"/>
    </source>
</evidence>
<dbReference type="STRING" id="4565.A0A3B6KLJ1"/>
<evidence type="ECO:0000256" key="3">
    <source>
        <dbReference type="ARBA" id="ARBA00022692"/>
    </source>
</evidence>
<dbReference type="AlphaFoldDB" id="A0A3B6KLJ1"/>
<dbReference type="PROSITE" id="PS50836">
    <property type="entry name" value="DOMON"/>
    <property type="match status" value="1"/>
</dbReference>
<reference evidence="14" key="1">
    <citation type="submission" date="2018-08" db="EMBL/GenBank/DDBJ databases">
        <authorList>
            <person name="Rossello M."/>
        </authorList>
    </citation>
    <scope>NUCLEOTIDE SEQUENCE [LARGE SCALE GENOMIC DNA]</scope>
    <source>
        <strain evidence="14">cv. Chinese Spring</strain>
    </source>
</reference>
<comment type="subcellular location">
    <subcellularLocation>
        <location evidence="1">Membrane</location>
    </subcellularLocation>
</comment>
<feature type="transmembrane region" description="Helical" evidence="10">
    <location>
        <begin position="374"/>
        <end position="399"/>
    </location>
</feature>
<feature type="chain" id="PRO_5043176601" description="Cytochrome b561 and DOMON domain-containing protein" evidence="11">
    <location>
        <begin position="19"/>
        <end position="415"/>
    </location>
</feature>
<keyword evidence="9" id="KW-0408">Iron</keyword>
<dbReference type="CDD" id="cd08760">
    <property type="entry name" value="Cyt_b561_FRRS1_like"/>
    <property type="match status" value="1"/>
</dbReference>
<feature type="transmembrane region" description="Helical" evidence="10">
    <location>
        <begin position="240"/>
        <end position="261"/>
    </location>
</feature>
<dbReference type="Gramene" id="TraesCS5A03G0684600.1">
    <property type="protein sequence ID" value="TraesCS5A03G0684600.1.CDS"/>
    <property type="gene ID" value="TraesCS5A03G0684600"/>
</dbReference>
<keyword evidence="4 11" id="KW-0732">Signal</keyword>
<gene>
    <name evidence="14" type="primary">LOC123107310</name>
</gene>
<keyword evidence="6 10" id="KW-1133">Transmembrane helix</keyword>
<dbReference type="PANTHER" id="PTHR23130:SF206">
    <property type="entry name" value="CYTOCHROME B561 AND DOMON DOMAIN-CONTAINING PROTEIN"/>
    <property type="match status" value="1"/>
</dbReference>
<dbReference type="InterPro" id="IPR005018">
    <property type="entry name" value="DOMON_domain"/>
</dbReference>
<evidence type="ECO:0000256" key="1">
    <source>
        <dbReference type="ARBA" id="ARBA00004370"/>
    </source>
</evidence>
<dbReference type="GO" id="GO:0046872">
    <property type="term" value="F:metal ion binding"/>
    <property type="evidence" value="ECO:0007669"/>
    <property type="project" value="UniProtKB-KW"/>
</dbReference>
<evidence type="ECO:0000256" key="11">
    <source>
        <dbReference type="SAM" id="SignalP"/>
    </source>
</evidence>
<evidence type="ECO:0000313" key="14">
    <source>
        <dbReference type="EnsemblPlants" id="TraesCS5A02G278800.1"/>
    </source>
</evidence>
<feature type="binding site" description="axial binding residue" evidence="9">
    <location>
        <position position="245"/>
    </location>
    <ligand>
        <name>heme b</name>
        <dbReference type="ChEBI" id="CHEBI:60344"/>
        <label>1</label>
    </ligand>
    <ligandPart>
        <name>Fe</name>
        <dbReference type="ChEBI" id="CHEBI:18248"/>
    </ligandPart>
</feature>